<evidence type="ECO:0000256" key="1">
    <source>
        <dbReference type="ARBA" id="ARBA00004141"/>
    </source>
</evidence>
<dbReference type="Proteomes" id="UP000606974">
    <property type="component" value="Unassembled WGS sequence"/>
</dbReference>
<dbReference type="PANTHER" id="PTHR11040">
    <property type="entry name" value="ZINC/IRON TRANSPORTER"/>
    <property type="match status" value="1"/>
</dbReference>
<feature type="transmembrane region" description="Helical" evidence="5">
    <location>
        <begin position="260"/>
        <end position="278"/>
    </location>
</feature>
<dbReference type="PANTHER" id="PTHR11040:SF44">
    <property type="entry name" value="PROTEIN ZNTC-RELATED"/>
    <property type="match status" value="1"/>
</dbReference>
<feature type="transmembrane region" description="Helical" evidence="5">
    <location>
        <begin position="298"/>
        <end position="316"/>
    </location>
</feature>
<dbReference type="AlphaFoldDB" id="A0A8H7AQF1"/>
<keyword evidence="2 5" id="KW-0812">Transmembrane</keyword>
<reference evidence="7" key="1">
    <citation type="submission" date="2020-02" db="EMBL/GenBank/DDBJ databases">
        <authorList>
            <person name="Palmer J.M."/>
        </authorList>
    </citation>
    <scope>NUCLEOTIDE SEQUENCE</scope>
    <source>
        <strain evidence="7">EPUS1.4</strain>
        <tissue evidence="7">Thallus</tissue>
    </source>
</reference>
<feature type="transmembrane region" description="Helical" evidence="5">
    <location>
        <begin position="428"/>
        <end position="452"/>
    </location>
</feature>
<feature type="transmembrane region" description="Helical" evidence="5">
    <location>
        <begin position="224"/>
        <end position="248"/>
    </location>
</feature>
<evidence type="ECO:0008006" key="9">
    <source>
        <dbReference type="Google" id="ProtNLM"/>
    </source>
</evidence>
<feature type="signal peptide" evidence="6">
    <location>
        <begin position="1"/>
        <end position="43"/>
    </location>
</feature>
<dbReference type="GO" id="GO:0005385">
    <property type="term" value="F:zinc ion transmembrane transporter activity"/>
    <property type="evidence" value="ECO:0007669"/>
    <property type="project" value="TreeGrafter"/>
</dbReference>
<keyword evidence="3 5" id="KW-1133">Transmembrane helix</keyword>
<feature type="transmembrane region" description="Helical" evidence="5">
    <location>
        <begin position="503"/>
        <end position="523"/>
    </location>
</feature>
<keyword evidence="4 5" id="KW-0472">Membrane</keyword>
<gene>
    <name evidence="7" type="ORF">GJ744_001910</name>
</gene>
<keyword evidence="8" id="KW-1185">Reference proteome</keyword>
<dbReference type="Pfam" id="PF02535">
    <property type="entry name" value="Zip"/>
    <property type="match status" value="1"/>
</dbReference>
<evidence type="ECO:0000256" key="6">
    <source>
        <dbReference type="SAM" id="SignalP"/>
    </source>
</evidence>
<organism evidence="7 8">
    <name type="scientific">Endocarpon pusillum</name>
    <dbReference type="NCBI Taxonomy" id="364733"/>
    <lineage>
        <taxon>Eukaryota</taxon>
        <taxon>Fungi</taxon>
        <taxon>Dikarya</taxon>
        <taxon>Ascomycota</taxon>
        <taxon>Pezizomycotina</taxon>
        <taxon>Eurotiomycetes</taxon>
        <taxon>Chaetothyriomycetidae</taxon>
        <taxon>Verrucariales</taxon>
        <taxon>Verrucariaceae</taxon>
        <taxon>Endocarpon</taxon>
    </lineage>
</organism>
<feature type="transmembrane region" description="Helical" evidence="5">
    <location>
        <begin position="377"/>
        <end position="408"/>
    </location>
</feature>
<feature type="transmembrane region" description="Helical" evidence="5">
    <location>
        <begin position="464"/>
        <end position="483"/>
    </location>
</feature>
<accession>A0A8H7AQF1</accession>
<dbReference type="OrthoDB" id="448280at2759"/>
<evidence type="ECO:0000256" key="5">
    <source>
        <dbReference type="SAM" id="Phobius"/>
    </source>
</evidence>
<evidence type="ECO:0000313" key="8">
    <source>
        <dbReference type="Proteomes" id="UP000606974"/>
    </source>
</evidence>
<evidence type="ECO:0000256" key="3">
    <source>
        <dbReference type="ARBA" id="ARBA00022989"/>
    </source>
</evidence>
<comment type="subcellular location">
    <subcellularLocation>
        <location evidence="1">Membrane</location>
        <topology evidence="1">Multi-pass membrane protein</topology>
    </subcellularLocation>
</comment>
<keyword evidence="6" id="KW-0732">Signal</keyword>
<dbReference type="EMBL" id="JAACFV010000013">
    <property type="protein sequence ID" value="KAF7512342.1"/>
    <property type="molecule type" value="Genomic_DNA"/>
</dbReference>
<feature type="chain" id="PRO_5034542934" description="Zinc-regulated transporter 1" evidence="6">
    <location>
        <begin position="44"/>
        <end position="527"/>
    </location>
</feature>
<sequence>MHLVLWYRQRGVFLIHYRIAGIFIKMHIICFVLLCCFLASCEAQTYTGCHNHGTVEYCYGPDGKETAVRTYQSQQETASSTLSSPALASATTTSAPQTTAVTDCHLHDATIVCVAGNSAEVLVSAPGTPTAELPAQYTGCHGHGDENFCLGPDGEEVQILTGGTVLPPENQLSGESGQGASVSQGTNCRSHAGVEHCVGPGESESASDTSCDRNSHEYNIPIRIGTLFVMLTTSMIGVFAPILLGRFLKGRVNSIGFTMVKQFGTGVIVATALIHLLTDAELMFHNECIGTIRYESNATAITMAGVFLSFLVEYIGMRIVMHRLPPSSNVLSEERTTAADAATDGKGDGLGLADLGHDHGLSLENSKLSVLVMEAGIIFHSILIGVTLVVAGGSYITLFIVIIFHQAFEGLALGARIATLPDTSTPFFPVKFVMALAFALVTPVGMAIGLGVLQNFNGNDANTLVAMGTLDALSAGILLWVGIVDMWARDWVLLTGSLSNSGIVKTLTGASALICGMVLMGVLGKWA</sequence>
<evidence type="ECO:0000256" key="2">
    <source>
        <dbReference type="ARBA" id="ARBA00022692"/>
    </source>
</evidence>
<dbReference type="InterPro" id="IPR003689">
    <property type="entry name" value="ZIP"/>
</dbReference>
<dbReference type="GO" id="GO:0005886">
    <property type="term" value="C:plasma membrane"/>
    <property type="evidence" value="ECO:0007669"/>
    <property type="project" value="TreeGrafter"/>
</dbReference>
<comment type="caution">
    <text evidence="7">The sequence shown here is derived from an EMBL/GenBank/DDBJ whole genome shotgun (WGS) entry which is preliminary data.</text>
</comment>
<proteinExistence type="predicted"/>
<evidence type="ECO:0000256" key="4">
    <source>
        <dbReference type="ARBA" id="ARBA00023136"/>
    </source>
</evidence>
<protein>
    <recommendedName>
        <fullName evidence="9">Zinc-regulated transporter 1</fullName>
    </recommendedName>
</protein>
<name>A0A8H7AQF1_9EURO</name>
<evidence type="ECO:0000313" key="7">
    <source>
        <dbReference type="EMBL" id="KAF7512342.1"/>
    </source>
</evidence>